<evidence type="ECO:0000313" key="2">
    <source>
        <dbReference type="Proteomes" id="UP001199919"/>
    </source>
</evidence>
<protein>
    <submittedName>
        <fullName evidence="1">Uncharacterized protein</fullName>
    </submittedName>
</protein>
<dbReference type="EMBL" id="JAJPWV010000001">
    <property type="protein sequence ID" value="MCD8739694.1"/>
    <property type="molecule type" value="Genomic_DNA"/>
</dbReference>
<organism evidence="1 2">
    <name type="scientific">Mucilaginibacter roseus</name>
    <dbReference type="NCBI Taxonomy" id="1528868"/>
    <lineage>
        <taxon>Bacteria</taxon>
        <taxon>Pseudomonadati</taxon>
        <taxon>Bacteroidota</taxon>
        <taxon>Sphingobacteriia</taxon>
        <taxon>Sphingobacteriales</taxon>
        <taxon>Sphingobacteriaceae</taxon>
        <taxon>Mucilaginibacter</taxon>
    </lineage>
</organism>
<name>A0ABS8U1A2_9SPHI</name>
<keyword evidence="2" id="KW-1185">Reference proteome</keyword>
<dbReference type="Proteomes" id="UP001199919">
    <property type="component" value="Unassembled WGS sequence"/>
</dbReference>
<reference evidence="1 2" key="1">
    <citation type="submission" date="2021-12" db="EMBL/GenBank/DDBJ databases">
        <title>Mucilaginibacter roseus genome.</title>
        <authorList>
            <person name="Ferreira J.R."/>
            <person name="Newman J.D."/>
        </authorList>
    </citation>
    <scope>NUCLEOTIDE SEQUENCE [LARGE SCALE GENOMIC DNA]</scope>
    <source>
        <strain evidence="1 2">LMG 28454</strain>
    </source>
</reference>
<evidence type="ECO:0000313" key="1">
    <source>
        <dbReference type="EMBL" id="MCD8739694.1"/>
    </source>
</evidence>
<comment type="caution">
    <text evidence="1">The sequence shown here is derived from an EMBL/GenBank/DDBJ whole genome shotgun (WGS) entry which is preliminary data.</text>
</comment>
<proteinExistence type="predicted"/>
<accession>A0ABS8U1A2</accession>
<sequence>MDNLIQDTVNYNSAYISLSLLDELDYCLGGYGKPTPEFIFSLNTFIESFIGCSEFYTSLDELNHLSLTAAAIFPSGRPILNMLVRETGLKFVSGVLEAPSRVIFKIDREGKSKKEAEQEFISQYGRNLKTDYFSQSDVSKTADMLPLVTGAFNEEKEFIVSEVRTTTHALISNLISVSNTSSIQTTLPIGLFGQQVNEIRKVPYSIDALRKLAALHQIQLDELLQNLGYSYLPIPPFTNILLSQLNNISEIPTKLIQLRADFQELRERFIALEQQIYESPAIKQQLEARRAFNDFWATFTKKYEIKNLRLVHNHLDIFQDADLDKSANNLIKTNHLKDGLSEINYAKILGKAVTKSIDWFKDRRVINRFKGLTNIWELFQNSTNITQQLKHFERLFGVTFSNAELDRVHQFISQKMNNLPKDIHA</sequence>
<dbReference type="RefSeq" id="WP_232175626.1">
    <property type="nucleotide sequence ID" value="NZ_JAJPWV010000001.1"/>
</dbReference>
<gene>
    <name evidence="1" type="ORF">LT679_03680</name>
</gene>